<dbReference type="GO" id="GO:0046872">
    <property type="term" value="F:metal ion binding"/>
    <property type="evidence" value="ECO:0007669"/>
    <property type="project" value="UniProtKB-KW"/>
</dbReference>
<evidence type="ECO:0000256" key="4">
    <source>
        <dbReference type="ARBA" id="ARBA00022723"/>
    </source>
</evidence>
<dbReference type="GO" id="GO:0017183">
    <property type="term" value="P:protein histidyl modification to diphthamide"/>
    <property type="evidence" value="ECO:0007669"/>
    <property type="project" value="UniProtKB-UniPathway"/>
</dbReference>
<comment type="pathway">
    <text evidence="2">Protein modification; peptidyl-diphthamide biosynthesis.</text>
</comment>
<dbReference type="Pfam" id="PF01866">
    <property type="entry name" value="Diphthamide_syn"/>
    <property type="match status" value="2"/>
</dbReference>
<reference evidence="8" key="1">
    <citation type="submission" date="2021-01" db="EMBL/GenBank/DDBJ databases">
        <authorList>
            <person name="Corre E."/>
            <person name="Pelletier E."/>
            <person name="Niang G."/>
            <person name="Scheremetjew M."/>
            <person name="Finn R."/>
            <person name="Kale V."/>
            <person name="Holt S."/>
            <person name="Cochrane G."/>
            <person name="Meng A."/>
            <person name="Brown T."/>
            <person name="Cohen L."/>
        </authorList>
    </citation>
    <scope>NUCLEOTIDE SEQUENCE</scope>
    <source>
        <strain evidence="8">MM31A-1</strain>
    </source>
</reference>
<evidence type="ECO:0000256" key="3">
    <source>
        <dbReference type="ARBA" id="ARBA00006179"/>
    </source>
</evidence>
<gene>
    <name evidence="8" type="ORF">CDEB00056_LOCUS8007</name>
</gene>
<dbReference type="EMBL" id="HBIO01010330">
    <property type="protein sequence ID" value="CAE0463166.1"/>
    <property type="molecule type" value="Transcribed_RNA"/>
</dbReference>
<evidence type="ECO:0000313" key="8">
    <source>
        <dbReference type="EMBL" id="CAE0463166.1"/>
    </source>
</evidence>
<dbReference type="UniPathway" id="UPA00559"/>
<evidence type="ECO:0000256" key="2">
    <source>
        <dbReference type="ARBA" id="ARBA00005156"/>
    </source>
</evidence>
<evidence type="ECO:0008006" key="9">
    <source>
        <dbReference type="Google" id="ProtNLM"/>
    </source>
</evidence>
<dbReference type="NCBIfam" id="TIGR00322">
    <property type="entry name" value="diphth2_R"/>
    <property type="match status" value="1"/>
</dbReference>
<dbReference type="Gene3D" id="3.40.50.11860">
    <property type="entry name" value="Diphthamide synthesis DPH1/DPH2 domain 3"/>
    <property type="match status" value="1"/>
</dbReference>
<feature type="region of interest" description="Disordered" evidence="7">
    <location>
        <begin position="540"/>
        <end position="567"/>
    </location>
</feature>
<dbReference type="FunFam" id="3.40.50.11860:FF:000001">
    <property type="entry name" value="2-(3-amino-3-carboxypropyl)histidine synthase subunit 2"/>
    <property type="match status" value="1"/>
</dbReference>
<dbReference type="InterPro" id="IPR042265">
    <property type="entry name" value="DPH1/DPH2_3"/>
</dbReference>
<dbReference type="SFLD" id="SFLDG01121">
    <property type="entry name" value="Diphthamide_biosynthesis"/>
    <property type="match status" value="1"/>
</dbReference>
<dbReference type="PANTHER" id="PTHR10762">
    <property type="entry name" value="DIPHTHAMIDE BIOSYNTHESIS PROTEIN"/>
    <property type="match status" value="1"/>
</dbReference>
<dbReference type="GO" id="GO:0090560">
    <property type="term" value="F:2-(3-amino-3-carboxypropyl)histidine synthase activity"/>
    <property type="evidence" value="ECO:0007669"/>
    <property type="project" value="InterPro"/>
</dbReference>
<sequence>MATAPPRLHFDDGSRVMTENEAVITSANTSNRGPSNPRGETPLERYYEIERISTQIVAEIIPVCINREDGFCCKVALQFPDELLPDASEVAWLIEYSIEEKHASKNDKEEESNSGFPLVFVLGDTTYASCCPDEIGAHHLSADVIVHFGQYACLSLSETLPVIYCFGVQEWNGYEKCCTAIMNQIKETKECLDDEKVILVCERRYNHNLEKLAETMKQNGLENVLVGSIPVSKILGARSQRTQICGQNKNEDCCRGDRCDAPEEETSANNEVDSISVDVHEEVSTTPDGCIIGGLHVPILQFELSQYYLIYIGDDSGDAKSRQFLNTLLKCTSPESETKACWSYNPLTEQLSTDPISNLGVSRFLNRRFFLTEKAKMANVIGILVGTLSQDRFRSVIASVRRKIEESGRSCYTFVVGKINVAKLANFAEVECFVLIACGETSVLRDEREFHVPVITPTELEISLGEKVWGGSASCNTNFEDFLKNVEEEGSTEGTNSTSMRLDNIKVGSGDEKQSGDEDSEDDEPFYSMISGTYISKPVSLKSQKQKQQDMNDANLEEKPGKGQMTEYKSAASEFWKKREYKGLEAQIGKDEAMAATKGQTGIASDYGK</sequence>
<organism evidence="8">
    <name type="scientific">Chaetoceros debilis</name>
    <dbReference type="NCBI Taxonomy" id="122233"/>
    <lineage>
        <taxon>Eukaryota</taxon>
        <taxon>Sar</taxon>
        <taxon>Stramenopiles</taxon>
        <taxon>Ochrophyta</taxon>
        <taxon>Bacillariophyta</taxon>
        <taxon>Coscinodiscophyceae</taxon>
        <taxon>Chaetocerotophycidae</taxon>
        <taxon>Chaetocerotales</taxon>
        <taxon>Chaetocerotaceae</taxon>
        <taxon>Chaetoceros</taxon>
    </lineage>
</organism>
<dbReference type="Gene3D" id="3.40.50.11840">
    <property type="entry name" value="Diphthamide synthesis DPH1/DPH2 domain 1"/>
    <property type="match status" value="1"/>
</dbReference>
<name>A0A7S3Q2K2_9STRA</name>
<evidence type="ECO:0000256" key="5">
    <source>
        <dbReference type="ARBA" id="ARBA00023004"/>
    </source>
</evidence>
<dbReference type="InterPro" id="IPR016435">
    <property type="entry name" value="DPH1/DPH2"/>
</dbReference>
<keyword evidence="5" id="KW-0408">Iron</keyword>
<comment type="similarity">
    <text evidence="3">Belongs to the DPH1/DPH2 family. DPH2 subfamily.</text>
</comment>
<evidence type="ECO:0000256" key="7">
    <source>
        <dbReference type="SAM" id="MobiDB-lite"/>
    </source>
</evidence>
<keyword evidence="4" id="KW-0479">Metal-binding</keyword>
<feature type="region of interest" description="Disordered" evidence="7">
    <location>
        <begin position="488"/>
        <end position="524"/>
    </location>
</feature>
<comment type="cofactor">
    <cofactor evidence="1">
        <name>[4Fe-4S] cluster</name>
        <dbReference type="ChEBI" id="CHEBI:49883"/>
    </cofactor>
</comment>
<evidence type="ECO:0000256" key="1">
    <source>
        <dbReference type="ARBA" id="ARBA00001966"/>
    </source>
</evidence>
<keyword evidence="6" id="KW-0411">Iron-sulfur</keyword>
<dbReference type="InterPro" id="IPR042263">
    <property type="entry name" value="DPH1/DPH2_1"/>
</dbReference>
<protein>
    <recommendedName>
        <fullName evidence="9">2-(3-amino-3-carboxypropyl)histidine synthase</fullName>
    </recommendedName>
</protein>
<evidence type="ECO:0000256" key="6">
    <source>
        <dbReference type="ARBA" id="ARBA00023014"/>
    </source>
</evidence>
<dbReference type="SFLD" id="SFLDS00032">
    <property type="entry name" value="Radical_SAM_3-amino-3-carboxyp"/>
    <property type="match status" value="1"/>
</dbReference>
<proteinExistence type="inferred from homology"/>
<accession>A0A7S3Q2K2</accession>
<dbReference type="AlphaFoldDB" id="A0A7S3Q2K2"/>
<dbReference type="GO" id="GO:0051536">
    <property type="term" value="F:iron-sulfur cluster binding"/>
    <property type="evidence" value="ECO:0007669"/>
    <property type="project" value="UniProtKB-KW"/>
</dbReference>
<dbReference type="PANTHER" id="PTHR10762:SF2">
    <property type="entry name" value="2-(3-AMINO-3-CARBOXYPROPYL)HISTIDINE SYNTHASE SUBUNIT 2"/>
    <property type="match status" value="1"/>
</dbReference>